<evidence type="ECO:0000256" key="8">
    <source>
        <dbReference type="ARBA" id="ARBA00023136"/>
    </source>
</evidence>
<keyword evidence="3 9" id="KW-0813">Transport</keyword>
<dbReference type="RefSeq" id="WP_321553741.1">
    <property type="nucleotide sequence ID" value="NZ_JAXIVU010000011.1"/>
</dbReference>
<dbReference type="InterPro" id="IPR001992">
    <property type="entry name" value="T2SS_GspF/T4SS_PilC_CS"/>
</dbReference>
<keyword evidence="5" id="KW-0997">Cell inner membrane</keyword>
<comment type="similarity">
    <text evidence="2 9">Belongs to the GSP F family.</text>
</comment>
<dbReference type="Gene3D" id="1.20.81.30">
    <property type="entry name" value="Type II secretion system (T2SS), domain F"/>
    <property type="match status" value="2"/>
</dbReference>
<name>A0ABU5GRN0_9GAMM</name>
<evidence type="ECO:0000256" key="2">
    <source>
        <dbReference type="ARBA" id="ARBA00005745"/>
    </source>
</evidence>
<keyword evidence="7 10" id="KW-1133">Transmembrane helix</keyword>
<dbReference type="Pfam" id="PF00482">
    <property type="entry name" value="T2SSF"/>
    <property type="match status" value="2"/>
</dbReference>
<sequence>MARHSSSKVYVWVGRNRQGTQVSGQIKAQSAVAVRVMLRKQGITPTQVRRQRRVSWQRNQAIRPLDIAVFTRQMATMLKAGVPLLQSLDIIAEGIEKPALRALLDELKIGIAAGNRLASTLRQHPAYFDELYCNLVAVGEQTGALELLLERIATYKEKTEHLKAKIKKALRYPFAVMAVAVLVSWVLLVKVVPQFEEIFISFDAQLPLFTLGVIALSEYLQNHAGVLLGFIALVGLGVQRLWRSSTRLRSCWERFVLRLPVVGNIAYHAAVARFARTLATTFAAGVPLLDALESVTGSVANVVFREAVQQVKRDVANGMQLHFAMRNTAVFPVMAVQLTAIGEESGSLDAMLDKVAVYYEQQVEQAVDGLTALMEPLILSVLGVLVGGLIIAMYLPIFELGAVF</sequence>
<evidence type="ECO:0000313" key="12">
    <source>
        <dbReference type="EMBL" id="MDY7219650.1"/>
    </source>
</evidence>
<organism evidence="12 13">
    <name type="scientific">Denitrificimonas halotolerans</name>
    <dbReference type="NCBI Taxonomy" id="3098930"/>
    <lineage>
        <taxon>Bacteria</taxon>
        <taxon>Pseudomonadati</taxon>
        <taxon>Pseudomonadota</taxon>
        <taxon>Gammaproteobacteria</taxon>
        <taxon>Pseudomonadales</taxon>
        <taxon>Pseudomonadaceae</taxon>
        <taxon>Denitrificimonas</taxon>
    </lineage>
</organism>
<dbReference type="PANTHER" id="PTHR30012">
    <property type="entry name" value="GENERAL SECRETION PATHWAY PROTEIN"/>
    <property type="match status" value="1"/>
</dbReference>
<keyword evidence="6 9" id="KW-0812">Transmembrane</keyword>
<dbReference type="InterPro" id="IPR018076">
    <property type="entry name" value="T2SS_GspF_dom"/>
</dbReference>
<evidence type="ECO:0000256" key="3">
    <source>
        <dbReference type="ARBA" id="ARBA00022448"/>
    </source>
</evidence>
<reference evidence="12 13" key="1">
    <citation type="submission" date="2023-12" db="EMBL/GenBank/DDBJ databases">
        <title>Denitrificimonas halotolerans sp. nov.,a novel species isolated from landfill leachate.</title>
        <authorList>
            <person name="Wang S."/>
        </authorList>
    </citation>
    <scope>NUCLEOTIDE SEQUENCE [LARGE SCALE GENOMIC DNA]</scope>
    <source>
        <strain evidence="12 13">JX-1</strain>
    </source>
</reference>
<dbReference type="Proteomes" id="UP001294570">
    <property type="component" value="Unassembled WGS sequence"/>
</dbReference>
<feature type="transmembrane region" description="Helical" evidence="10">
    <location>
        <begin position="172"/>
        <end position="192"/>
    </location>
</feature>
<evidence type="ECO:0000256" key="10">
    <source>
        <dbReference type="SAM" id="Phobius"/>
    </source>
</evidence>
<evidence type="ECO:0000256" key="7">
    <source>
        <dbReference type="ARBA" id="ARBA00022989"/>
    </source>
</evidence>
<dbReference type="InterPro" id="IPR042094">
    <property type="entry name" value="T2SS_GspF_sf"/>
</dbReference>
<comment type="subcellular location">
    <subcellularLocation>
        <location evidence="1 9">Cell inner membrane</location>
        <topology evidence="1 9">Multi-pass membrane protein</topology>
    </subcellularLocation>
</comment>
<feature type="transmembrane region" description="Helical" evidence="10">
    <location>
        <begin position="377"/>
        <end position="398"/>
    </location>
</feature>
<gene>
    <name evidence="12" type="ORF">TOI97_08755</name>
</gene>
<dbReference type="EMBL" id="JAXIVU010000011">
    <property type="protein sequence ID" value="MDY7219650.1"/>
    <property type="molecule type" value="Genomic_DNA"/>
</dbReference>
<accession>A0ABU5GRN0</accession>
<evidence type="ECO:0000256" key="5">
    <source>
        <dbReference type="ARBA" id="ARBA00022519"/>
    </source>
</evidence>
<feature type="domain" description="Type II secretion system protein GspF" evidence="11">
    <location>
        <begin position="274"/>
        <end position="396"/>
    </location>
</feature>
<evidence type="ECO:0000259" key="11">
    <source>
        <dbReference type="Pfam" id="PF00482"/>
    </source>
</evidence>
<evidence type="ECO:0000313" key="13">
    <source>
        <dbReference type="Proteomes" id="UP001294570"/>
    </source>
</evidence>
<dbReference type="PANTHER" id="PTHR30012:SF7">
    <property type="entry name" value="PROTEIN TRANSPORT PROTEIN HOFC HOMOLOG"/>
    <property type="match status" value="1"/>
</dbReference>
<evidence type="ECO:0000256" key="1">
    <source>
        <dbReference type="ARBA" id="ARBA00004429"/>
    </source>
</evidence>
<evidence type="ECO:0000256" key="6">
    <source>
        <dbReference type="ARBA" id="ARBA00022692"/>
    </source>
</evidence>
<proteinExistence type="inferred from homology"/>
<keyword evidence="4" id="KW-1003">Cell membrane</keyword>
<keyword evidence="13" id="KW-1185">Reference proteome</keyword>
<evidence type="ECO:0000256" key="4">
    <source>
        <dbReference type="ARBA" id="ARBA00022475"/>
    </source>
</evidence>
<protein>
    <submittedName>
        <fullName evidence="12">Type II secretion system F family protein</fullName>
    </submittedName>
</protein>
<feature type="transmembrane region" description="Helical" evidence="10">
    <location>
        <begin position="224"/>
        <end position="242"/>
    </location>
</feature>
<keyword evidence="8 10" id="KW-0472">Membrane</keyword>
<comment type="caution">
    <text evidence="12">The sequence shown here is derived from an EMBL/GenBank/DDBJ whole genome shotgun (WGS) entry which is preliminary data.</text>
</comment>
<dbReference type="InterPro" id="IPR003004">
    <property type="entry name" value="GspF/PilC"/>
</dbReference>
<feature type="domain" description="Type II secretion system protein GspF" evidence="11">
    <location>
        <begin position="70"/>
        <end position="193"/>
    </location>
</feature>
<dbReference type="PROSITE" id="PS00874">
    <property type="entry name" value="T2SP_F"/>
    <property type="match status" value="1"/>
</dbReference>
<evidence type="ECO:0000256" key="9">
    <source>
        <dbReference type="RuleBase" id="RU003923"/>
    </source>
</evidence>
<dbReference type="PRINTS" id="PR00812">
    <property type="entry name" value="BCTERIALGSPF"/>
</dbReference>